<keyword evidence="8" id="KW-0375">Hydrogen ion transport</keyword>
<dbReference type="SUPFAM" id="SSF46604">
    <property type="entry name" value="Epsilon subunit of F1F0-ATP synthase C-terminal domain"/>
    <property type="match status" value="1"/>
</dbReference>
<dbReference type="EMBL" id="JACOPD010000001">
    <property type="protein sequence ID" value="MBC5679810.1"/>
    <property type="molecule type" value="Genomic_DNA"/>
</dbReference>
<keyword evidence="13" id="KW-1185">Reference proteome</keyword>
<comment type="function">
    <text evidence="8">Produces ATP from ADP in the presence of a proton gradient across the membrane.</text>
</comment>
<dbReference type="PANTHER" id="PTHR13822">
    <property type="entry name" value="ATP SYNTHASE DELTA/EPSILON CHAIN"/>
    <property type="match status" value="1"/>
</dbReference>
<reference evidence="12 13" key="1">
    <citation type="submission" date="2020-08" db="EMBL/GenBank/DDBJ databases">
        <title>Genome public.</title>
        <authorList>
            <person name="Liu C."/>
            <person name="Sun Q."/>
        </authorList>
    </citation>
    <scope>NUCLEOTIDE SEQUENCE [LARGE SCALE GENOMIC DNA]</scope>
    <source>
        <strain evidence="12 13">NSJ-43</strain>
    </source>
</reference>
<feature type="domain" description="ATP synthase F1 complex delta/epsilon subunit N-terminal" evidence="11">
    <location>
        <begin position="5"/>
        <end position="83"/>
    </location>
</feature>
<comment type="subunit">
    <text evidence="8 9">F-type ATPases have 2 components, CF(1) - the catalytic core - and CF(0) - the membrane proton channel. CF(1) has five subunits: alpha(3), beta(3), gamma(1), delta(1), epsilon(1). CF(0) has three main subunits: a, b and c.</text>
</comment>
<evidence type="ECO:0000256" key="5">
    <source>
        <dbReference type="ARBA" id="ARBA00023136"/>
    </source>
</evidence>
<proteinExistence type="inferred from homology"/>
<feature type="domain" description="ATP synthase epsilon subunit C-terminal" evidence="10">
    <location>
        <begin position="87"/>
        <end position="131"/>
    </location>
</feature>
<gene>
    <name evidence="8 12" type="primary">atpC</name>
    <name evidence="12" type="ORF">H8S01_02380</name>
</gene>
<evidence type="ECO:0000256" key="8">
    <source>
        <dbReference type="HAMAP-Rule" id="MF_00530"/>
    </source>
</evidence>
<evidence type="ECO:0000256" key="7">
    <source>
        <dbReference type="ARBA" id="ARBA00023310"/>
    </source>
</evidence>
<evidence type="ECO:0000259" key="11">
    <source>
        <dbReference type="Pfam" id="PF02823"/>
    </source>
</evidence>
<dbReference type="HAMAP" id="MF_00530">
    <property type="entry name" value="ATP_synth_epsil_bac"/>
    <property type="match status" value="1"/>
</dbReference>
<evidence type="ECO:0000259" key="10">
    <source>
        <dbReference type="Pfam" id="PF00401"/>
    </source>
</evidence>
<evidence type="ECO:0000256" key="1">
    <source>
        <dbReference type="ARBA" id="ARBA00004202"/>
    </source>
</evidence>
<dbReference type="Proteomes" id="UP000628463">
    <property type="component" value="Unassembled WGS sequence"/>
</dbReference>
<name>A0ABR7FYR5_9FIRM</name>
<dbReference type="Pfam" id="PF00401">
    <property type="entry name" value="ATP-synt_DE"/>
    <property type="match status" value="1"/>
</dbReference>
<dbReference type="InterPro" id="IPR036794">
    <property type="entry name" value="ATP_F1_dsu/esu_C_sf"/>
</dbReference>
<comment type="subcellular location">
    <subcellularLocation>
        <location evidence="1 8">Cell membrane</location>
        <topology evidence="1 8">Peripheral membrane protein</topology>
    </subcellularLocation>
</comment>
<dbReference type="InterPro" id="IPR020546">
    <property type="entry name" value="ATP_synth_F1_dsu/esu_N"/>
</dbReference>
<dbReference type="Gene3D" id="1.20.5.440">
    <property type="entry name" value="ATP synthase delta/epsilon subunit, C-terminal domain"/>
    <property type="match status" value="1"/>
</dbReference>
<dbReference type="NCBIfam" id="TIGR01216">
    <property type="entry name" value="ATP_synt_epsi"/>
    <property type="match status" value="1"/>
</dbReference>
<comment type="caution">
    <text evidence="12">The sequence shown here is derived from an EMBL/GenBank/DDBJ whole genome shotgun (WGS) entry which is preliminary data.</text>
</comment>
<dbReference type="InterPro" id="IPR020547">
    <property type="entry name" value="ATP_synth_F1_esu_C"/>
</dbReference>
<keyword evidence="5 8" id="KW-0472">Membrane</keyword>
<protein>
    <recommendedName>
        <fullName evidence="8">ATP synthase epsilon chain</fullName>
    </recommendedName>
    <alternativeName>
        <fullName evidence="8">ATP synthase F1 sector epsilon subunit</fullName>
    </alternativeName>
    <alternativeName>
        <fullName evidence="8">F-ATPase epsilon subunit</fullName>
    </alternativeName>
</protein>
<keyword evidence="7 8" id="KW-0066">ATP synthesis</keyword>
<keyword evidence="4 8" id="KW-0406">Ion transport</keyword>
<dbReference type="RefSeq" id="WP_021865182.1">
    <property type="nucleotide sequence ID" value="NZ_JACOPD010000001.1"/>
</dbReference>
<evidence type="ECO:0000313" key="13">
    <source>
        <dbReference type="Proteomes" id="UP000628463"/>
    </source>
</evidence>
<evidence type="ECO:0000256" key="6">
    <source>
        <dbReference type="ARBA" id="ARBA00023196"/>
    </source>
</evidence>
<dbReference type="CDD" id="cd12152">
    <property type="entry name" value="F1-ATPase_delta"/>
    <property type="match status" value="1"/>
</dbReference>
<accession>A0ABR7FYR5</accession>
<keyword evidence="3 8" id="KW-0813">Transport</keyword>
<keyword evidence="8" id="KW-1003">Cell membrane</keyword>
<evidence type="ECO:0000256" key="2">
    <source>
        <dbReference type="ARBA" id="ARBA00005712"/>
    </source>
</evidence>
<dbReference type="InterPro" id="IPR036771">
    <property type="entry name" value="ATPsynth_dsu/esu_N"/>
</dbReference>
<dbReference type="SUPFAM" id="SSF51344">
    <property type="entry name" value="Epsilon subunit of F1F0-ATP synthase N-terminal domain"/>
    <property type="match status" value="1"/>
</dbReference>
<comment type="similarity">
    <text evidence="2 8 9">Belongs to the ATPase epsilon chain family.</text>
</comment>
<sequence length="132" mass="14551">MADRFTLIVNTPDREFYRGDVTMLELTTSEGDIGIYAGHIPLTAVIVPGVMTIHTDEGIKKAAVHGGIIEILQSQVNVLAEVAEWPEEIDVNRANEARVRAERRLKSSDADVNIVRAEMALKRSLARINAVD</sequence>
<dbReference type="PANTHER" id="PTHR13822:SF10">
    <property type="entry name" value="ATP SYNTHASE EPSILON CHAIN, CHLOROPLASTIC"/>
    <property type="match status" value="1"/>
</dbReference>
<evidence type="ECO:0000256" key="4">
    <source>
        <dbReference type="ARBA" id="ARBA00023065"/>
    </source>
</evidence>
<evidence type="ECO:0000313" key="12">
    <source>
        <dbReference type="EMBL" id="MBC5679810.1"/>
    </source>
</evidence>
<evidence type="ECO:0000256" key="3">
    <source>
        <dbReference type="ARBA" id="ARBA00022448"/>
    </source>
</evidence>
<evidence type="ECO:0000256" key="9">
    <source>
        <dbReference type="RuleBase" id="RU003656"/>
    </source>
</evidence>
<dbReference type="InterPro" id="IPR001469">
    <property type="entry name" value="ATP_synth_F1_dsu/esu"/>
</dbReference>
<keyword evidence="6 8" id="KW-0139">CF(1)</keyword>
<organism evidence="12 13">
    <name type="scientific">Lachnospira hominis</name>
    <name type="common">ex Liu et al. 2021</name>
    <dbReference type="NCBI Taxonomy" id="2763051"/>
    <lineage>
        <taxon>Bacteria</taxon>
        <taxon>Bacillati</taxon>
        <taxon>Bacillota</taxon>
        <taxon>Clostridia</taxon>
        <taxon>Lachnospirales</taxon>
        <taxon>Lachnospiraceae</taxon>
        <taxon>Lachnospira</taxon>
    </lineage>
</organism>
<dbReference type="Pfam" id="PF02823">
    <property type="entry name" value="ATP-synt_DE_N"/>
    <property type="match status" value="1"/>
</dbReference>
<dbReference type="Gene3D" id="2.60.15.10">
    <property type="entry name" value="F0F1 ATP synthase delta/epsilon subunit, N-terminal"/>
    <property type="match status" value="1"/>
</dbReference>